<comment type="caution">
    <text evidence="3">The sequence shown here is derived from an EMBL/GenBank/DDBJ whole genome shotgun (WGS) entry which is preliminary data.</text>
</comment>
<dbReference type="Pfam" id="PF00149">
    <property type="entry name" value="Metallophos"/>
    <property type="match status" value="1"/>
</dbReference>
<evidence type="ECO:0000313" key="4">
    <source>
        <dbReference type="Proteomes" id="UP001211894"/>
    </source>
</evidence>
<keyword evidence="4" id="KW-1185">Reference proteome</keyword>
<name>A0ABT4XAJ2_9BACI</name>
<dbReference type="InterPro" id="IPR029052">
    <property type="entry name" value="Metallo-depent_PP-like"/>
</dbReference>
<evidence type="ECO:0000313" key="3">
    <source>
        <dbReference type="EMBL" id="MDA7028416.1"/>
    </source>
</evidence>
<protein>
    <submittedName>
        <fullName evidence="3">DNA repair exonuclease</fullName>
    </submittedName>
</protein>
<organism evidence="3 4">
    <name type="scientific">Bacillus changyiensis</name>
    <dbReference type="NCBI Taxonomy" id="3004103"/>
    <lineage>
        <taxon>Bacteria</taxon>
        <taxon>Bacillati</taxon>
        <taxon>Bacillota</taxon>
        <taxon>Bacilli</taxon>
        <taxon>Bacillales</taxon>
        <taxon>Bacillaceae</taxon>
        <taxon>Bacillus</taxon>
    </lineage>
</organism>
<dbReference type="PANTHER" id="PTHR30337:SF7">
    <property type="entry name" value="PHOSPHOESTERASE"/>
    <property type="match status" value="1"/>
</dbReference>
<feature type="domain" description="Calcineurin-like phosphoesterase" evidence="2">
    <location>
        <begin position="5"/>
        <end position="202"/>
    </location>
</feature>
<dbReference type="RefSeq" id="WP_271342236.1">
    <property type="nucleotide sequence ID" value="NZ_JAQKAB010000017.1"/>
</dbReference>
<dbReference type="InterPro" id="IPR014576">
    <property type="entry name" value="Pesterase_YhaO"/>
</dbReference>
<evidence type="ECO:0000256" key="1">
    <source>
        <dbReference type="ARBA" id="ARBA00022801"/>
    </source>
</evidence>
<sequence>MANLTFIHAADLHLDSPFHGIHQVPEPIYKRIKNSTFESAANVFQLAIQEQVDFLLLAGDLFDEANRSLKAQLFLRKQFLKLQEKGINAYVIFGNHDHLGGEWTPIEWPDNVQIFSSEDIEEKSFYKDGQLAASIYGYSYPERAVFANKASEMKKLTNAPLHIGMIHGTLSGESGHDPYCPFSLQDLKNSHIDYWALGHIHKRQVISAEHPTVIYPGNTQARHIKEIGEKGCFLVHASDGHLSFKFQSTSDVLWDVIQIDISTTQNVTHLINLIEEHFKILHHNGKSLCVKMLLTGEAPPYLAENSAGIIDELLEIFHEEEQAEESFIWIVGIEDHTAITLNKIENDAFFQELIGEIDQFQDFDDILGSLRHHPVFRRYGEPFHEEVFQEIRDQAKKMLFDELRSLKR</sequence>
<keyword evidence="3" id="KW-0540">Nuclease</keyword>
<dbReference type="EMBL" id="JAQKAB010000017">
    <property type="protein sequence ID" value="MDA7028416.1"/>
    <property type="molecule type" value="Genomic_DNA"/>
</dbReference>
<dbReference type="InterPro" id="IPR041796">
    <property type="entry name" value="Mre11_N"/>
</dbReference>
<dbReference type="Gene3D" id="3.60.21.10">
    <property type="match status" value="1"/>
</dbReference>
<keyword evidence="1" id="KW-0378">Hydrolase</keyword>
<dbReference type="InterPro" id="IPR050535">
    <property type="entry name" value="DNA_Repair-Maintenance_Comp"/>
</dbReference>
<dbReference type="CDD" id="cd00840">
    <property type="entry name" value="MPP_Mre11_N"/>
    <property type="match status" value="1"/>
</dbReference>
<dbReference type="SUPFAM" id="SSF56300">
    <property type="entry name" value="Metallo-dependent phosphatases"/>
    <property type="match status" value="1"/>
</dbReference>
<dbReference type="GO" id="GO:0004527">
    <property type="term" value="F:exonuclease activity"/>
    <property type="evidence" value="ECO:0007669"/>
    <property type="project" value="UniProtKB-KW"/>
</dbReference>
<dbReference type="Proteomes" id="UP001211894">
    <property type="component" value="Unassembled WGS sequence"/>
</dbReference>
<reference evidence="3 4" key="1">
    <citation type="submission" date="2023-01" db="EMBL/GenBank/DDBJ databases">
        <title>Bacillus changyiensis sp. nov., isolated from a coastal deposit.</title>
        <authorList>
            <person name="Xiao G."/>
            <person name="Lai Q."/>
            <person name="Hu Z."/>
            <person name="Shao Z."/>
        </authorList>
    </citation>
    <scope>NUCLEOTIDE SEQUENCE [LARGE SCALE GENOMIC DNA]</scope>
    <source>
        <strain evidence="3 4">CLL-7-23</strain>
    </source>
</reference>
<dbReference type="PANTHER" id="PTHR30337">
    <property type="entry name" value="COMPONENT OF ATP-DEPENDENT DSDNA EXONUCLEASE"/>
    <property type="match status" value="1"/>
</dbReference>
<proteinExistence type="predicted"/>
<evidence type="ECO:0000259" key="2">
    <source>
        <dbReference type="Pfam" id="PF00149"/>
    </source>
</evidence>
<dbReference type="InterPro" id="IPR004843">
    <property type="entry name" value="Calcineurin-like_PHP"/>
</dbReference>
<dbReference type="PIRSF" id="PIRSF033091">
    <property type="entry name" value="Pesterase_YhaO"/>
    <property type="match status" value="1"/>
</dbReference>
<gene>
    <name evidence="3" type="ORF">PJ311_17905</name>
</gene>
<keyword evidence="3" id="KW-0269">Exonuclease</keyword>
<accession>A0ABT4XAJ2</accession>